<keyword evidence="2" id="KW-1133">Transmembrane helix</keyword>
<name>A0ABU2GP92_9ACTN</name>
<keyword evidence="2" id="KW-0812">Transmembrane</keyword>
<comment type="caution">
    <text evidence="3">The sequence shown here is derived from an EMBL/GenBank/DDBJ whole genome shotgun (WGS) entry which is preliminary data.</text>
</comment>
<gene>
    <name evidence="3" type="ORF">RD149_05780</name>
</gene>
<feature type="region of interest" description="Disordered" evidence="1">
    <location>
        <begin position="354"/>
        <end position="384"/>
    </location>
</feature>
<evidence type="ECO:0000256" key="1">
    <source>
        <dbReference type="SAM" id="MobiDB-lite"/>
    </source>
</evidence>
<feature type="region of interest" description="Disordered" evidence="1">
    <location>
        <begin position="1"/>
        <end position="65"/>
    </location>
</feature>
<keyword evidence="2" id="KW-0472">Membrane</keyword>
<dbReference type="Pfam" id="PF19516">
    <property type="entry name" value="DUF6049"/>
    <property type="match status" value="2"/>
</dbReference>
<evidence type="ECO:0000313" key="4">
    <source>
        <dbReference type="Proteomes" id="UP001265083"/>
    </source>
</evidence>
<dbReference type="Proteomes" id="UP001265083">
    <property type="component" value="Unassembled WGS sequence"/>
</dbReference>
<reference evidence="3 4" key="1">
    <citation type="submission" date="2023-08" db="EMBL/GenBank/DDBJ databases">
        <title>Bioegradation of LLDPE and BLDPE plastic by marine bacteria from coast plastic debris.</title>
        <authorList>
            <person name="Rong Z."/>
        </authorList>
    </citation>
    <scope>NUCLEOTIDE SEQUENCE [LARGE SCALE GENOMIC DNA]</scope>
    <source>
        <strain evidence="3 4">Z-2</strain>
    </source>
</reference>
<dbReference type="EMBL" id="JAVLUS010000004">
    <property type="protein sequence ID" value="MDS1113271.1"/>
    <property type="molecule type" value="Genomic_DNA"/>
</dbReference>
<protein>
    <submittedName>
        <fullName evidence="3">DUF6049 family protein</fullName>
    </submittedName>
</protein>
<sequence length="948" mass="99151">MRKPPPRAISAATSPRPRLVHAGADAVPDGPRPAMAEPRLLPARSGSLSRPSPRRSARRHDRRGGICDPRRVRVATAVTAVLGVVALLLLPGLAAPAVAVPETGSTEQASPVQQSSPRFARIVIDSMTPSIVTTTSRGVVTVNGRVDNIGDRSISNLSIRLERGDAVASASGLRTELADDDPAVAVAGPFEALSETLEPGESVGFRMSMALSAGSGPDGQGLGISATGVYPLQVNVNGTPDYGNAAQVAGSRMLLPVLSLPPDEVRARDYVDPTTDETGSPGVPGLGPDGSVSADLASPARMTMLWPLAAPPQLAPGVLGGNTEPVRLINEDMARSLDTGGRLNELLKALQKVVGEPPREQSGPPSSEPPAESSTEPAPVAMPGSEKLAESMCLAIDPDLIVTVRAMSLGYEVSTNPSDPTSATRPGNGSDIAGRWLDSLRWTANRMCVVALPFAQADLTSLARIGNSGLTEAALRTPADIVDLILGIRSVRGLSVPALGAIDDAGADALADAAITSTALASNSIVPTGRRDDSGRYRVGRLTAQAFDAPITASLAAVGTAPRTPALTPESQQVDLTDESMGSRRQSALAALAYPAIAAPQPDSAEGDSTTPRPVAGRSAFLVPPTYWSPTVADSDALFATARLLLESGAATPTPLPSLVQELATADATGRLTNPPGVGPVGRVGSVLTTEATAAIRRNVEDSWQFEGALVRSADVAATPERYMSPLREDQLRAIRAPDAEGSAVHTHLRRLQEERIDAVASTLHRLGQSVTILDPGGRYTLASERSPVLLAVRNDLALPVRARLTTSAPEGIEIGDLGVIEIPARGTRQIQLPTRGESSEAITIDIRLATVTGVPLGQPITLQVHTNAYGKPLFYITIVAGVALVLLTARRLWHRFRGQPDPADADRPEPDELERMLAGSGYQERRRTLQGEGRPPGEEPEDPRHDP</sequence>
<feature type="compositionally biased region" description="Low complexity" evidence="1">
    <location>
        <begin position="360"/>
        <end position="379"/>
    </location>
</feature>
<feature type="transmembrane region" description="Helical" evidence="2">
    <location>
        <begin position="72"/>
        <end position="94"/>
    </location>
</feature>
<feature type="transmembrane region" description="Helical" evidence="2">
    <location>
        <begin position="873"/>
        <end position="890"/>
    </location>
</feature>
<evidence type="ECO:0000313" key="3">
    <source>
        <dbReference type="EMBL" id="MDS1113271.1"/>
    </source>
</evidence>
<organism evidence="3 4">
    <name type="scientific">Gordonia westfalica</name>
    <dbReference type="NCBI Taxonomy" id="158898"/>
    <lineage>
        <taxon>Bacteria</taxon>
        <taxon>Bacillati</taxon>
        <taxon>Actinomycetota</taxon>
        <taxon>Actinomycetes</taxon>
        <taxon>Mycobacteriales</taxon>
        <taxon>Gordoniaceae</taxon>
        <taxon>Gordonia</taxon>
    </lineage>
</organism>
<keyword evidence="4" id="KW-1185">Reference proteome</keyword>
<accession>A0ABU2GP92</accession>
<feature type="compositionally biased region" description="Low complexity" evidence="1">
    <location>
        <begin position="39"/>
        <end position="51"/>
    </location>
</feature>
<feature type="region of interest" description="Disordered" evidence="1">
    <location>
        <begin position="918"/>
        <end position="948"/>
    </location>
</feature>
<evidence type="ECO:0000256" key="2">
    <source>
        <dbReference type="SAM" id="Phobius"/>
    </source>
</evidence>
<feature type="compositionally biased region" description="Basic residues" evidence="1">
    <location>
        <begin position="52"/>
        <end position="62"/>
    </location>
</feature>
<dbReference type="InterPro" id="IPR046112">
    <property type="entry name" value="DUF6049"/>
</dbReference>
<proteinExistence type="predicted"/>